<evidence type="ECO:0008006" key="6">
    <source>
        <dbReference type="Google" id="ProtNLM"/>
    </source>
</evidence>
<dbReference type="Gene3D" id="1.20.1050.10">
    <property type="match status" value="1"/>
</dbReference>
<dbReference type="InterPro" id="IPR010987">
    <property type="entry name" value="Glutathione-S-Trfase_C-like"/>
</dbReference>
<dbReference type="PANTHER" id="PTHR42673:SF4">
    <property type="entry name" value="MALEYLACETOACETATE ISOMERASE"/>
    <property type="match status" value="1"/>
</dbReference>
<evidence type="ECO:0000259" key="2">
    <source>
        <dbReference type="PROSITE" id="PS50404"/>
    </source>
</evidence>
<dbReference type="InterPro" id="IPR004045">
    <property type="entry name" value="Glutathione_S-Trfase_N"/>
</dbReference>
<dbReference type="InterPro" id="IPR036249">
    <property type="entry name" value="Thioredoxin-like_sf"/>
</dbReference>
<dbReference type="InterPro" id="IPR034333">
    <property type="entry name" value="GST_Zeta_N"/>
</dbReference>
<sequence length="217" mass="24897">MPTQDKPVLYTYFRSACSARVRIALNLKGIEYEPHFVNLLEGKQLTEEYAAKNPHKLVPTLEIDGQTFSQSMAILEYLEETRSEFPLLPKDPVKRAEIRGLLYSIIADIQPIQNLRVLNYVGESKVEWAKHWITVGFEGIEKALEKTAGKYCFGDDITLMDVCLAPQMYNAKRFGVDLKKFPIISRIDEELNQVEAFKLAHWQSQPDCPESLRESTK</sequence>
<feature type="domain" description="GST C-terminal" evidence="3">
    <location>
        <begin position="91"/>
        <end position="210"/>
    </location>
</feature>
<dbReference type="SFLD" id="SFLDS00019">
    <property type="entry name" value="Glutathione_Transferase_(cytos"/>
    <property type="match status" value="1"/>
</dbReference>
<dbReference type="InterPro" id="IPR005955">
    <property type="entry name" value="GST_Zeta"/>
</dbReference>
<evidence type="ECO:0000313" key="4">
    <source>
        <dbReference type="EMBL" id="KAK9768307.1"/>
    </source>
</evidence>
<evidence type="ECO:0000259" key="3">
    <source>
        <dbReference type="PROSITE" id="PS50405"/>
    </source>
</evidence>
<organism evidence="4 5">
    <name type="scientific">Basidiobolus ranarum</name>
    <dbReference type="NCBI Taxonomy" id="34480"/>
    <lineage>
        <taxon>Eukaryota</taxon>
        <taxon>Fungi</taxon>
        <taxon>Fungi incertae sedis</taxon>
        <taxon>Zoopagomycota</taxon>
        <taxon>Entomophthoromycotina</taxon>
        <taxon>Basidiobolomycetes</taxon>
        <taxon>Basidiobolales</taxon>
        <taxon>Basidiobolaceae</taxon>
        <taxon>Basidiobolus</taxon>
    </lineage>
</organism>
<dbReference type="SUPFAM" id="SSF52833">
    <property type="entry name" value="Thioredoxin-like"/>
    <property type="match status" value="1"/>
</dbReference>
<dbReference type="SFLD" id="SFLDG00358">
    <property type="entry name" value="Main_(cytGST)"/>
    <property type="match status" value="1"/>
</dbReference>
<reference evidence="4 5" key="1">
    <citation type="submission" date="2023-04" db="EMBL/GenBank/DDBJ databases">
        <title>Genome of Basidiobolus ranarum AG-B5.</title>
        <authorList>
            <person name="Stajich J.E."/>
            <person name="Carter-House D."/>
            <person name="Gryganskyi A."/>
        </authorList>
    </citation>
    <scope>NUCLEOTIDE SEQUENCE [LARGE SCALE GENOMIC DNA]</scope>
    <source>
        <strain evidence="4 5">AG-B5</strain>
    </source>
</reference>
<dbReference type="InterPro" id="IPR034330">
    <property type="entry name" value="GST_Zeta_C"/>
</dbReference>
<dbReference type="PROSITE" id="PS50404">
    <property type="entry name" value="GST_NTER"/>
    <property type="match status" value="1"/>
</dbReference>
<protein>
    <recommendedName>
        <fullName evidence="6">Maleylacetoacetate isomerase</fullName>
    </recommendedName>
</protein>
<name>A0ABR2X3S9_9FUNG</name>
<keyword evidence="5" id="KW-1185">Reference proteome</keyword>
<evidence type="ECO:0000256" key="1">
    <source>
        <dbReference type="ARBA" id="ARBA00010007"/>
    </source>
</evidence>
<dbReference type="EMBL" id="JASJQH010000024">
    <property type="protein sequence ID" value="KAK9768307.1"/>
    <property type="molecule type" value="Genomic_DNA"/>
</dbReference>
<dbReference type="NCBIfam" id="TIGR01262">
    <property type="entry name" value="maiA"/>
    <property type="match status" value="1"/>
</dbReference>
<dbReference type="PROSITE" id="PS50405">
    <property type="entry name" value="GST_CTER"/>
    <property type="match status" value="1"/>
</dbReference>
<evidence type="ECO:0000313" key="5">
    <source>
        <dbReference type="Proteomes" id="UP001479436"/>
    </source>
</evidence>
<dbReference type="InterPro" id="IPR036282">
    <property type="entry name" value="Glutathione-S-Trfase_C_sf"/>
</dbReference>
<feature type="domain" description="GST N-terminal" evidence="2">
    <location>
        <begin position="5"/>
        <end position="86"/>
    </location>
</feature>
<dbReference type="PANTHER" id="PTHR42673">
    <property type="entry name" value="MALEYLACETOACETATE ISOMERASE"/>
    <property type="match status" value="1"/>
</dbReference>
<dbReference type="CDD" id="cd03191">
    <property type="entry name" value="GST_C_Zeta"/>
    <property type="match status" value="1"/>
</dbReference>
<comment type="similarity">
    <text evidence="1">Belongs to the GST superfamily. Zeta family.</text>
</comment>
<dbReference type="Pfam" id="PF13409">
    <property type="entry name" value="GST_N_2"/>
    <property type="match status" value="1"/>
</dbReference>
<comment type="caution">
    <text evidence="4">The sequence shown here is derived from an EMBL/GenBank/DDBJ whole genome shotgun (WGS) entry which is preliminary data.</text>
</comment>
<gene>
    <name evidence="4" type="ORF">K7432_001146</name>
</gene>
<dbReference type="Proteomes" id="UP001479436">
    <property type="component" value="Unassembled WGS sequence"/>
</dbReference>
<dbReference type="PROSITE" id="PS51354">
    <property type="entry name" value="GLUTAREDOXIN_2"/>
    <property type="match status" value="1"/>
</dbReference>
<dbReference type="CDD" id="cd03042">
    <property type="entry name" value="GST_N_Zeta"/>
    <property type="match status" value="1"/>
</dbReference>
<dbReference type="InterPro" id="IPR040079">
    <property type="entry name" value="Glutathione_S-Trfase"/>
</dbReference>
<proteinExistence type="inferred from homology"/>
<dbReference type="SUPFAM" id="SSF47616">
    <property type="entry name" value="GST C-terminal domain-like"/>
    <property type="match status" value="1"/>
</dbReference>
<accession>A0ABR2X3S9</accession>
<dbReference type="Gene3D" id="3.40.30.10">
    <property type="entry name" value="Glutaredoxin"/>
    <property type="match status" value="1"/>
</dbReference>